<dbReference type="GO" id="GO:0006897">
    <property type="term" value="P:endocytosis"/>
    <property type="evidence" value="ECO:0007669"/>
    <property type="project" value="UniProtKB-KW"/>
</dbReference>
<proteinExistence type="predicted"/>
<evidence type="ECO:0000313" key="14">
    <source>
        <dbReference type="EMBL" id="OCK75166.1"/>
    </source>
</evidence>
<evidence type="ECO:0000256" key="3">
    <source>
        <dbReference type="ARBA" id="ARBA00004413"/>
    </source>
</evidence>
<feature type="domain" description="EH" evidence="12">
    <location>
        <begin position="331"/>
        <end position="415"/>
    </location>
</feature>
<evidence type="ECO:0000259" key="12">
    <source>
        <dbReference type="PROSITE" id="PS50031"/>
    </source>
</evidence>
<evidence type="ECO:0000313" key="15">
    <source>
        <dbReference type="Proteomes" id="UP000250266"/>
    </source>
</evidence>
<dbReference type="PROSITE" id="PS50031">
    <property type="entry name" value="EH"/>
    <property type="match status" value="1"/>
</dbReference>
<dbReference type="PROSITE" id="PS50222">
    <property type="entry name" value="EF_HAND_2"/>
    <property type="match status" value="1"/>
</dbReference>
<dbReference type="InterPro" id="IPR031348">
    <property type="entry name" value="PigL_N"/>
</dbReference>
<evidence type="ECO:0000256" key="5">
    <source>
        <dbReference type="ARBA" id="ARBA00022583"/>
    </source>
</evidence>
<keyword evidence="15" id="KW-1185">Reference proteome</keyword>
<evidence type="ECO:0000256" key="4">
    <source>
        <dbReference type="ARBA" id="ARBA00011159"/>
    </source>
</evidence>
<feature type="compositionally biased region" description="Polar residues" evidence="11">
    <location>
        <begin position="300"/>
        <end position="323"/>
    </location>
</feature>
<evidence type="ECO:0000256" key="7">
    <source>
        <dbReference type="ARBA" id="ARBA00023203"/>
    </source>
</evidence>
<keyword evidence="7" id="KW-0009">Actin-binding</keyword>
<dbReference type="GO" id="GO:0005886">
    <property type="term" value="C:plasma membrane"/>
    <property type="evidence" value="ECO:0007669"/>
    <property type="project" value="UniProtKB-SubCell"/>
</dbReference>
<feature type="coiled-coil region" evidence="10">
    <location>
        <begin position="167"/>
        <end position="194"/>
    </location>
</feature>
<dbReference type="OrthoDB" id="524326at2759"/>
<dbReference type="EMBL" id="KV745354">
    <property type="protein sequence ID" value="OCK75166.1"/>
    <property type="molecule type" value="Genomic_DNA"/>
</dbReference>
<keyword evidence="10" id="KW-0175">Coiled coil</keyword>
<evidence type="ECO:0000256" key="2">
    <source>
        <dbReference type="ARBA" id="ARBA00004134"/>
    </source>
</evidence>
<dbReference type="Pfam" id="PF17111">
    <property type="entry name" value="PigL_N"/>
    <property type="match status" value="1"/>
</dbReference>
<dbReference type="Gene3D" id="1.10.238.10">
    <property type="entry name" value="EF-hand"/>
    <property type="match status" value="1"/>
</dbReference>
<keyword evidence="5" id="KW-0254">Endocytosis</keyword>
<reference evidence="14 15" key="1">
    <citation type="journal article" date="2016" name="Nat. Commun.">
        <title>Ectomycorrhizal ecology is imprinted in the genome of the dominant symbiotic fungus Cenococcum geophilum.</title>
        <authorList>
            <consortium name="DOE Joint Genome Institute"/>
            <person name="Peter M."/>
            <person name="Kohler A."/>
            <person name="Ohm R.A."/>
            <person name="Kuo A."/>
            <person name="Krutzmann J."/>
            <person name="Morin E."/>
            <person name="Arend M."/>
            <person name="Barry K.W."/>
            <person name="Binder M."/>
            <person name="Choi C."/>
            <person name="Clum A."/>
            <person name="Copeland A."/>
            <person name="Grisel N."/>
            <person name="Haridas S."/>
            <person name="Kipfer T."/>
            <person name="LaButti K."/>
            <person name="Lindquist E."/>
            <person name="Lipzen A."/>
            <person name="Maire R."/>
            <person name="Meier B."/>
            <person name="Mihaltcheva S."/>
            <person name="Molinier V."/>
            <person name="Murat C."/>
            <person name="Poggeler S."/>
            <person name="Quandt C.A."/>
            <person name="Sperisen C."/>
            <person name="Tritt A."/>
            <person name="Tisserant E."/>
            <person name="Crous P.W."/>
            <person name="Henrissat B."/>
            <person name="Nehls U."/>
            <person name="Egli S."/>
            <person name="Spatafora J.W."/>
            <person name="Grigoriev I.V."/>
            <person name="Martin F.M."/>
        </authorList>
    </citation>
    <scope>NUCLEOTIDE SEQUENCE [LARGE SCALE GENOMIC DNA]</scope>
    <source>
        <strain evidence="14 15">CBS 459.81</strain>
    </source>
</reference>
<evidence type="ECO:0000256" key="8">
    <source>
        <dbReference type="ARBA" id="ARBA00023212"/>
    </source>
</evidence>
<keyword evidence="8" id="KW-0963">Cytoplasm</keyword>
<dbReference type="InterPro" id="IPR000261">
    <property type="entry name" value="EH_dom"/>
</dbReference>
<organism evidence="14 15">
    <name type="scientific">Lepidopterella palustris CBS 459.81</name>
    <dbReference type="NCBI Taxonomy" id="1314670"/>
    <lineage>
        <taxon>Eukaryota</taxon>
        <taxon>Fungi</taxon>
        <taxon>Dikarya</taxon>
        <taxon>Ascomycota</taxon>
        <taxon>Pezizomycotina</taxon>
        <taxon>Dothideomycetes</taxon>
        <taxon>Pleosporomycetidae</taxon>
        <taxon>Mytilinidiales</taxon>
        <taxon>Argynnaceae</taxon>
        <taxon>Lepidopterella</taxon>
    </lineage>
</organism>
<dbReference type="GO" id="GO:0003779">
    <property type="term" value="F:actin binding"/>
    <property type="evidence" value="ECO:0007669"/>
    <property type="project" value="UniProtKB-KW"/>
</dbReference>
<feature type="region of interest" description="Disordered" evidence="11">
    <location>
        <begin position="239"/>
        <end position="323"/>
    </location>
</feature>
<accession>A0A8E2E0J5</accession>
<dbReference type="Pfam" id="PF12763">
    <property type="entry name" value="EH"/>
    <property type="match status" value="1"/>
</dbReference>
<dbReference type="Proteomes" id="UP000250266">
    <property type="component" value="Unassembled WGS sequence"/>
</dbReference>
<feature type="compositionally biased region" description="Polar residues" evidence="11">
    <location>
        <begin position="268"/>
        <end position="280"/>
    </location>
</feature>
<evidence type="ECO:0000256" key="6">
    <source>
        <dbReference type="ARBA" id="ARBA00022753"/>
    </source>
</evidence>
<comment type="subunit">
    <text evidence="4">Component of the PAN1 actin cytoskeleton-regulatory complex.</text>
</comment>
<dbReference type="GO" id="GO:0030479">
    <property type="term" value="C:actin cortical patch"/>
    <property type="evidence" value="ECO:0007669"/>
    <property type="project" value="UniProtKB-SubCell"/>
</dbReference>
<gene>
    <name evidence="14" type="ORF">K432DRAFT_178857</name>
</gene>
<evidence type="ECO:0000256" key="1">
    <source>
        <dbReference type="ARBA" id="ARBA00004125"/>
    </source>
</evidence>
<dbReference type="SMART" id="SM00027">
    <property type="entry name" value="EH"/>
    <property type="match status" value="1"/>
</dbReference>
<keyword evidence="6" id="KW-0967">Endosome</keyword>
<comment type="subcellular location">
    <subcellularLocation>
        <location evidence="3">Cell membrane</location>
        <topology evidence="3">Peripheral membrane protein</topology>
        <orientation evidence="3">Cytoplasmic side</orientation>
    </subcellularLocation>
    <subcellularLocation>
        <location evidence="2">Cytoplasm</location>
        <location evidence="2">Cytoskeleton</location>
        <location evidence="2">Actin patch</location>
    </subcellularLocation>
    <subcellularLocation>
        <location evidence="1">Endosome membrane</location>
        <topology evidence="1">Peripheral membrane protein</topology>
        <orientation evidence="1">Cytoplasmic side</orientation>
    </subcellularLocation>
</comment>
<dbReference type="AlphaFoldDB" id="A0A8E2E0J5"/>
<feature type="compositionally biased region" description="Basic and acidic residues" evidence="11">
    <location>
        <begin position="256"/>
        <end position="267"/>
    </location>
</feature>
<dbReference type="GO" id="GO:0005509">
    <property type="term" value="F:calcium ion binding"/>
    <property type="evidence" value="ECO:0007669"/>
    <property type="project" value="InterPro"/>
</dbReference>
<keyword evidence="8" id="KW-0206">Cytoskeleton</keyword>
<dbReference type="InterPro" id="IPR011992">
    <property type="entry name" value="EF-hand-dom_pair"/>
</dbReference>
<evidence type="ECO:0000256" key="10">
    <source>
        <dbReference type="SAM" id="Coils"/>
    </source>
</evidence>
<evidence type="ECO:0008006" key="16">
    <source>
        <dbReference type="Google" id="ProtNLM"/>
    </source>
</evidence>
<dbReference type="CDD" id="cd00052">
    <property type="entry name" value="EH"/>
    <property type="match status" value="1"/>
</dbReference>
<dbReference type="GO" id="GO:0010008">
    <property type="term" value="C:endosome membrane"/>
    <property type="evidence" value="ECO:0007669"/>
    <property type="project" value="UniProtKB-SubCell"/>
</dbReference>
<comment type="function">
    <text evidence="9">Component of the PAN1 actin cytoskeleton-regulatory complex required for the internalization of endosomes during actin-coupled endocytosis. The complex links the site of endocytosis to the cell membrane-associated actin cytoskeleton. Mediates uptake of external molecules and vacuolar degradation of plasma membrane proteins. Plays a role in the proper organization of the cell membrane-associated actin cytoskeleton and promotes its destabilization.</text>
</comment>
<dbReference type="InterPro" id="IPR002048">
    <property type="entry name" value="EF_hand_dom"/>
</dbReference>
<sequence length="445" mass="49831">MDPLTIAAGCASLIGTIARLSLTISRFVRDMRGARSDMDSISRELSSLKSVLELLEEDAKEGDSGSGHTSAFPETLQQKISGIMSNCNGVLDKIVAVLEKHSINRIDRNARWVMSGREEVNELRSSLETHKTALEIALDMVQLRISRDIRNDTSHIRNDTATIVEDTRTIREVMEQLLQEVAQLRSQMARQDDQRHVQDEAVVREQNSMIQRYLDDLTSYAETVVGDEDTAGLEEPHFEANEIPTRPAESQNPSGNEHEQATRDEQQRPNGATDPSNISGTRPAAEAPDPFDSEKKAQENETQNPNNKSTEAPHNPDQSGSSEIWEMTTTQKKAFIRMFRRQLSPGSGCIDKDVLFRIGHDNGLSKEELSRIWSLADSRATGMLTQNEFAIAMFLIKTQLRPSPPPLPSSVPEALRVSCIYPVERGVPVVQLAPRKFFFSRIFRH</sequence>
<evidence type="ECO:0000256" key="11">
    <source>
        <dbReference type="SAM" id="MobiDB-lite"/>
    </source>
</evidence>
<protein>
    <recommendedName>
        <fullName evidence="16">EH domain-containing protein</fullName>
    </recommendedName>
</protein>
<evidence type="ECO:0000259" key="13">
    <source>
        <dbReference type="PROSITE" id="PS50222"/>
    </source>
</evidence>
<name>A0A8E2E0J5_9PEZI</name>
<feature type="domain" description="EF-hand" evidence="13">
    <location>
        <begin position="364"/>
        <end position="399"/>
    </location>
</feature>
<dbReference type="SUPFAM" id="SSF47473">
    <property type="entry name" value="EF-hand"/>
    <property type="match status" value="1"/>
</dbReference>
<evidence type="ECO:0000256" key="9">
    <source>
        <dbReference type="ARBA" id="ARBA00025194"/>
    </source>
</evidence>